<evidence type="ECO:0000313" key="5">
    <source>
        <dbReference type="EMBL" id="NDU42250.1"/>
    </source>
</evidence>
<dbReference type="InterPro" id="IPR050739">
    <property type="entry name" value="MFP"/>
</dbReference>
<protein>
    <submittedName>
        <fullName evidence="5">HlyD family efflux transporter periplasmic adaptor subunit</fullName>
    </submittedName>
</protein>
<keyword evidence="3" id="KW-0812">Transmembrane</keyword>
<dbReference type="GO" id="GO:0030313">
    <property type="term" value="C:cell envelope"/>
    <property type="evidence" value="ECO:0007669"/>
    <property type="project" value="UniProtKB-SubCell"/>
</dbReference>
<accession>A0A845UCB5</accession>
<dbReference type="Gene3D" id="1.10.287.470">
    <property type="entry name" value="Helix hairpin bin"/>
    <property type="match status" value="1"/>
</dbReference>
<comment type="caution">
    <text evidence="5">The sequence shown here is derived from an EMBL/GenBank/DDBJ whole genome shotgun (WGS) entry which is preliminary data.</text>
</comment>
<feature type="domain" description="Multidrug export protein EmrA/FarA alpha-helical hairpin" evidence="4">
    <location>
        <begin position="100"/>
        <end position="213"/>
    </location>
</feature>
<dbReference type="Gene3D" id="2.40.50.100">
    <property type="match status" value="1"/>
</dbReference>
<evidence type="ECO:0000256" key="3">
    <source>
        <dbReference type="SAM" id="Phobius"/>
    </source>
</evidence>
<dbReference type="SUPFAM" id="SSF111369">
    <property type="entry name" value="HlyD-like secretion proteins"/>
    <property type="match status" value="1"/>
</dbReference>
<dbReference type="Pfam" id="PF25885">
    <property type="entry name" value="HH_EMRA"/>
    <property type="match status" value="1"/>
</dbReference>
<comment type="subcellular location">
    <subcellularLocation>
        <location evidence="1">Cell envelope</location>
    </subcellularLocation>
</comment>
<dbReference type="AlphaFoldDB" id="A0A845UCB5"/>
<evidence type="ECO:0000256" key="2">
    <source>
        <dbReference type="SAM" id="Coils"/>
    </source>
</evidence>
<organism evidence="5">
    <name type="scientific">Acidithiobacillus ferrianus</name>
    <dbReference type="NCBI Taxonomy" id="2678518"/>
    <lineage>
        <taxon>Bacteria</taxon>
        <taxon>Pseudomonadati</taxon>
        <taxon>Pseudomonadota</taxon>
        <taxon>Acidithiobacillia</taxon>
        <taxon>Acidithiobacillales</taxon>
        <taxon>Acidithiobacillaceae</taxon>
        <taxon>Acidithiobacillus</taxon>
    </lineage>
</organism>
<reference evidence="5" key="1">
    <citation type="submission" date="2019-11" db="EMBL/GenBank/DDBJ databases">
        <title>Acidithiobacillus ferrianus sp. nov.: a facultatively anaerobic and extremely acidophilic chemolithoautotroph.</title>
        <authorList>
            <person name="Norris P.R."/>
            <person name="Falagan C."/>
            <person name="Moya-Beltran A."/>
            <person name="Castro M."/>
            <person name="Quatrini R."/>
            <person name="Johnson D.B."/>
        </authorList>
    </citation>
    <scope>NUCLEOTIDE SEQUENCE [LARGE SCALE GENOMIC DNA]</scope>
    <source>
        <strain evidence="5">MG</strain>
    </source>
</reference>
<dbReference type="RefSeq" id="WP_163097483.1">
    <property type="nucleotide sequence ID" value="NZ_CP127523.1"/>
</dbReference>
<name>A0A845UCB5_9PROT</name>
<keyword evidence="3" id="KW-1133">Transmembrane helix</keyword>
<dbReference type="Gene3D" id="2.40.30.170">
    <property type="match status" value="1"/>
</dbReference>
<dbReference type="PANTHER" id="PTHR30386:SF19">
    <property type="entry name" value="MULTIDRUG EXPORT PROTEIN EMRA-RELATED"/>
    <property type="match status" value="1"/>
</dbReference>
<proteinExistence type="predicted"/>
<dbReference type="PANTHER" id="PTHR30386">
    <property type="entry name" value="MEMBRANE FUSION SUBUNIT OF EMRAB-TOLC MULTIDRUG EFFLUX PUMP"/>
    <property type="match status" value="1"/>
</dbReference>
<evidence type="ECO:0000259" key="4">
    <source>
        <dbReference type="Pfam" id="PF25885"/>
    </source>
</evidence>
<gene>
    <name evidence="5" type="ORF">GL267_06195</name>
</gene>
<dbReference type="InterPro" id="IPR058633">
    <property type="entry name" value="EmrA/FarA_HH"/>
</dbReference>
<feature type="transmembrane region" description="Helical" evidence="3">
    <location>
        <begin position="21"/>
        <end position="42"/>
    </location>
</feature>
<dbReference type="EMBL" id="WNJL01000023">
    <property type="protein sequence ID" value="NDU42250.1"/>
    <property type="molecule type" value="Genomic_DNA"/>
</dbReference>
<evidence type="ECO:0000256" key="1">
    <source>
        <dbReference type="ARBA" id="ARBA00004196"/>
    </source>
</evidence>
<keyword evidence="3" id="KW-0472">Membrane</keyword>
<keyword evidence="2" id="KW-0175">Coiled coil</keyword>
<feature type="coiled-coil region" evidence="2">
    <location>
        <begin position="127"/>
        <end position="185"/>
    </location>
</feature>
<dbReference type="GO" id="GO:0055085">
    <property type="term" value="P:transmembrane transport"/>
    <property type="evidence" value="ECO:0007669"/>
    <property type="project" value="InterPro"/>
</dbReference>
<sequence>MTRKTDIIHHPPPAPERRLRHIATIVALLLVAALTWAAWWFFHGRFRVVTNDAYITGNIVPVEDQVPGTISKVLVENTEFVHTGQVMAILQGDQSRLQRLRAEAHLGAEVRRVRRAFAVVTQLRHIVASKNVELKQLQDDLRRLVAAFPSGATSAIRLQDTQRKIQALQAQVAAEQAALAGAEAIVAGTTLSANPLVRQAAAQVETADIRWQRRIIRAPISGFVAERAAYPGIRAHPGQHLFSVVPLNTVWVVANVKETDMKGVHPGQSVTLTSYYYGHAVHYHGIVQGLLPGAGSAFSILPPENATGNYIHIVERIPVRIALPPKELVAHPLRPGLSMVAEIHLNAHPHSVLRPLTRTPIQGYQTTIYDNELARAKACAARIIRANS</sequence>